<evidence type="ECO:0000313" key="2">
    <source>
        <dbReference type="EMBL" id="QHN77177.1"/>
    </source>
</evidence>
<dbReference type="PANTHER" id="PTHR33054:SF9">
    <property type="entry name" value="CCHC-TYPE DOMAIN-CONTAINING PROTEIN"/>
    <property type="match status" value="1"/>
</dbReference>
<name>A0A6B9V7G2_ARAHY</name>
<proteinExistence type="predicted"/>
<sequence>MTIPDTLQTTKSSTRVTRQFAKTSINVLREESQDSNNGSDSPEINPIMTTSITKWKGLTKRRQHYHLQNTAPDLALEDRELGFNSFNENNVYEWNIDGKIEYNIMHMLQHIIMVCTAYQTAHESSEEAIANVIVSGFSGQLKGWWDNYLTNDEKDAILSAVKTNDNGEPILNENGKTIPHAVSSLIFTIANHFIGDPSL</sequence>
<evidence type="ECO:0000259" key="1">
    <source>
        <dbReference type="Pfam" id="PF24925"/>
    </source>
</evidence>
<dbReference type="EMBL" id="CP031001">
    <property type="protein sequence ID" value="QHN77177.1"/>
    <property type="molecule type" value="Genomic_DNA"/>
</dbReference>
<gene>
    <name evidence="2" type="ORF">DS421_19g650380</name>
</gene>
<evidence type="ECO:0000313" key="3">
    <source>
        <dbReference type="Proteomes" id="UP000464620"/>
    </source>
</evidence>
<dbReference type="AlphaFoldDB" id="A0A6B9V7G2"/>
<dbReference type="Pfam" id="PF24925">
    <property type="entry name" value="DUF7746"/>
    <property type="match status" value="1"/>
</dbReference>
<dbReference type="PANTHER" id="PTHR33054">
    <property type="entry name" value="CCHC-TYPE DOMAIN-CONTAINING PROTEIN"/>
    <property type="match status" value="1"/>
</dbReference>
<protein>
    <recommendedName>
        <fullName evidence="1">DUF7746 domain-containing protein</fullName>
    </recommendedName>
</protein>
<dbReference type="Proteomes" id="UP000464620">
    <property type="component" value="Chromosome B09"/>
</dbReference>
<accession>A0A6B9V7G2</accession>
<reference evidence="2 3" key="1">
    <citation type="submission" date="2020-01" db="EMBL/GenBank/DDBJ databases">
        <title>Genome sequence of Arachis hypogaea, cultivar Shitouqi.</title>
        <authorList>
            <person name="Zhuang W."/>
            <person name="Chen H."/>
            <person name="Varshney R."/>
            <person name="Wang D."/>
            <person name="Ming R."/>
        </authorList>
    </citation>
    <scope>NUCLEOTIDE SEQUENCE [LARGE SCALE GENOMIC DNA]</scope>
    <source>
        <tissue evidence="2">Young leaf</tissue>
    </source>
</reference>
<dbReference type="InterPro" id="IPR056648">
    <property type="entry name" value="DUF7746"/>
</dbReference>
<feature type="domain" description="DUF7746" evidence="1">
    <location>
        <begin position="86"/>
        <end position="165"/>
    </location>
</feature>
<organism evidence="2 3">
    <name type="scientific">Arachis hypogaea</name>
    <name type="common">Peanut</name>
    <dbReference type="NCBI Taxonomy" id="3818"/>
    <lineage>
        <taxon>Eukaryota</taxon>
        <taxon>Viridiplantae</taxon>
        <taxon>Streptophyta</taxon>
        <taxon>Embryophyta</taxon>
        <taxon>Tracheophyta</taxon>
        <taxon>Spermatophyta</taxon>
        <taxon>Magnoliopsida</taxon>
        <taxon>eudicotyledons</taxon>
        <taxon>Gunneridae</taxon>
        <taxon>Pentapetalae</taxon>
        <taxon>rosids</taxon>
        <taxon>fabids</taxon>
        <taxon>Fabales</taxon>
        <taxon>Fabaceae</taxon>
        <taxon>Papilionoideae</taxon>
        <taxon>50 kb inversion clade</taxon>
        <taxon>dalbergioids sensu lato</taxon>
        <taxon>Dalbergieae</taxon>
        <taxon>Pterocarpus clade</taxon>
        <taxon>Arachis</taxon>
    </lineage>
</organism>